<protein>
    <submittedName>
        <fullName evidence="1">Uncharacterized protein</fullName>
    </submittedName>
</protein>
<evidence type="ECO:0000313" key="2">
    <source>
        <dbReference type="Proteomes" id="UP001428341"/>
    </source>
</evidence>
<keyword evidence="2" id="KW-1185">Reference proteome</keyword>
<dbReference type="EMBL" id="JBCGBO010000005">
    <property type="protein sequence ID" value="KAK9200890.1"/>
    <property type="molecule type" value="Genomic_DNA"/>
</dbReference>
<reference evidence="1 2" key="1">
    <citation type="submission" date="2024-05" db="EMBL/GenBank/DDBJ databases">
        <title>Haplotype-resolved chromosome-level genome assembly of Huyou (Citrus changshanensis).</title>
        <authorList>
            <person name="Miao C."/>
            <person name="Chen W."/>
            <person name="Wu Y."/>
            <person name="Wang L."/>
            <person name="Zhao S."/>
            <person name="Grierson D."/>
            <person name="Xu C."/>
            <person name="Chen K."/>
        </authorList>
    </citation>
    <scope>NUCLEOTIDE SEQUENCE [LARGE SCALE GENOMIC DNA]</scope>
    <source>
        <strain evidence="1">01-14</strain>
        <tissue evidence="1">Leaf</tissue>
    </source>
</reference>
<organism evidence="1 2">
    <name type="scientific">Citrus x changshan-huyou</name>
    <dbReference type="NCBI Taxonomy" id="2935761"/>
    <lineage>
        <taxon>Eukaryota</taxon>
        <taxon>Viridiplantae</taxon>
        <taxon>Streptophyta</taxon>
        <taxon>Embryophyta</taxon>
        <taxon>Tracheophyta</taxon>
        <taxon>Spermatophyta</taxon>
        <taxon>Magnoliopsida</taxon>
        <taxon>eudicotyledons</taxon>
        <taxon>Gunneridae</taxon>
        <taxon>Pentapetalae</taxon>
        <taxon>rosids</taxon>
        <taxon>malvids</taxon>
        <taxon>Sapindales</taxon>
        <taxon>Rutaceae</taxon>
        <taxon>Aurantioideae</taxon>
        <taxon>Citrus</taxon>
    </lineage>
</organism>
<dbReference type="AlphaFoldDB" id="A0AAP0MDQ6"/>
<dbReference type="Proteomes" id="UP001428341">
    <property type="component" value="Unassembled WGS sequence"/>
</dbReference>
<evidence type="ECO:0000313" key="1">
    <source>
        <dbReference type="EMBL" id="KAK9200890.1"/>
    </source>
</evidence>
<sequence>MTFDLGSVTTNLRIGNITVPTLDDYKFPERHHGYGFCTELLSADTKGVKIEKHL</sequence>
<accession>A0AAP0MDQ6</accession>
<gene>
    <name evidence="1" type="ORF">WN944_016089</name>
</gene>
<comment type="caution">
    <text evidence="1">The sequence shown here is derived from an EMBL/GenBank/DDBJ whole genome shotgun (WGS) entry which is preliminary data.</text>
</comment>
<name>A0AAP0MDQ6_9ROSI</name>
<proteinExistence type="predicted"/>